<evidence type="ECO:0000313" key="3">
    <source>
        <dbReference type="Proteomes" id="UP000253958"/>
    </source>
</evidence>
<evidence type="ECO:0000313" key="2">
    <source>
        <dbReference type="EMBL" id="KAB1116791.1"/>
    </source>
</evidence>
<evidence type="ECO:0000313" key="1">
    <source>
        <dbReference type="EMBL" id="AXH94413.1"/>
    </source>
</evidence>
<gene>
    <name evidence="1" type="ORF">DVH21_08540</name>
    <name evidence="2" type="ORF">F6X54_10445</name>
</gene>
<reference evidence="1 3" key="2">
    <citation type="submission" date="2018-08" db="EMBL/GenBank/DDBJ databases">
        <title>Streptomyces kandeliansis sp. nov., an endophytic bacterium isolated from mangrove plant.</title>
        <authorList>
            <person name="Wang R."/>
        </authorList>
    </citation>
    <scope>NUCLEOTIDE SEQUENCE [LARGE SCALE GENOMIC DNA]</scope>
    <source>
        <strain evidence="1">110B</strain>
        <strain evidence="3">H14(2018)</strain>
    </source>
</reference>
<keyword evidence="4" id="KW-1185">Reference proteome</keyword>
<proteinExistence type="predicted"/>
<dbReference type="RefSeq" id="WP_047893238.1">
    <property type="nucleotide sequence ID" value="NZ_CBDRIQ010000038.1"/>
</dbReference>
<dbReference type="Proteomes" id="UP000253958">
    <property type="component" value="Chromosome"/>
</dbReference>
<reference evidence="1 3" key="1">
    <citation type="submission" date="2018-07" db="EMBL/GenBank/DDBJ databases">
        <authorList>
            <person name="Ye Y."/>
        </authorList>
    </citation>
    <scope>NUCLEOTIDE SEQUENCE [LARGE SCALE GENOMIC DNA]</scope>
    <source>
        <strain evidence="1">110B</strain>
        <strain evidence="3">H14(2018)</strain>
    </source>
</reference>
<organism evidence="1 3">
    <name type="scientific">Micromonospora aurantiaca</name>
    <name type="common">nom. illeg.</name>
    <dbReference type="NCBI Taxonomy" id="47850"/>
    <lineage>
        <taxon>Bacteria</taxon>
        <taxon>Bacillati</taxon>
        <taxon>Actinomycetota</taxon>
        <taxon>Actinomycetes</taxon>
        <taxon>Micromonosporales</taxon>
        <taxon>Micromonosporaceae</taxon>
        <taxon>Micromonospora</taxon>
    </lineage>
</organism>
<dbReference type="Proteomes" id="UP000471364">
    <property type="component" value="Unassembled WGS sequence"/>
</dbReference>
<dbReference type="EMBL" id="CP031263">
    <property type="protein sequence ID" value="AXH94413.1"/>
    <property type="molecule type" value="Genomic_DNA"/>
</dbReference>
<accession>A0A6N3KC05</accession>
<dbReference type="AlphaFoldDB" id="A0A6N3KC05"/>
<name>A0A6N3KC05_9ACTN</name>
<dbReference type="EMBL" id="WAAR01000035">
    <property type="protein sequence ID" value="KAB1116791.1"/>
    <property type="molecule type" value="Genomic_DNA"/>
</dbReference>
<protein>
    <submittedName>
        <fullName evidence="1">Uncharacterized protein</fullName>
    </submittedName>
</protein>
<reference evidence="2 4" key="3">
    <citation type="submission" date="2019-09" db="EMBL/GenBank/DDBJ databases">
        <title>High taxonomic diversity of Micromonospora strains isolated from Medicago sativa nodules in different geographical locations.</title>
        <authorList>
            <person name="Martinez-Hidalgo P."/>
            <person name="Flores-Felix J.D."/>
            <person name="Velazquez E."/>
            <person name="Brau L."/>
            <person name="Trujillo M.E."/>
            <person name="Martinez-Molina E."/>
        </authorList>
    </citation>
    <scope>NUCLEOTIDE SEQUENCE [LARGE SCALE GENOMIC DNA]</scope>
    <source>
        <strain evidence="2 4">ALFB5</strain>
    </source>
</reference>
<sequence length="100" mass="10794">MDFVELVIDGRIDIDRDDLEDALNEALVGRGEVTGAGTSEYGSHLDVDVLVTADRRAVLDAVFGVLAALDLGDSVRVRPGDGQTWIRPGQWTRTTRAGRA</sequence>
<evidence type="ECO:0000313" key="4">
    <source>
        <dbReference type="Proteomes" id="UP000471364"/>
    </source>
</evidence>